<dbReference type="Proteomes" id="UP000232149">
    <property type="component" value="Unassembled WGS sequence"/>
</dbReference>
<dbReference type="Proteomes" id="UP000232188">
    <property type="component" value="Unassembled WGS sequence"/>
</dbReference>
<dbReference type="InterPro" id="IPR010985">
    <property type="entry name" value="Ribbon_hlx_hlx"/>
</dbReference>
<evidence type="ECO:0000313" key="2">
    <source>
        <dbReference type="EMBL" id="PJZ52449.1"/>
    </source>
</evidence>
<evidence type="ECO:0000259" key="1">
    <source>
        <dbReference type="Pfam" id="PF01402"/>
    </source>
</evidence>
<name>A0A2M9YLM9_9LEPT</name>
<feature type="domain" description="Ribbon-helix-helix protein CopG" evidence="1">
    <location>
        <begin position="2"/>
        <end position="37"/>
    </location>
</feature>
<dbReference type="EMBL" id="NPDV01000013">
    <property type="protein sequence ID" value="PJZ52449.1"/>
    <property type="molecule type" value="Genomic_DNA"/>
</dbReference>
<protein>
    <submittedName>
        <fullName evidence="2">Transcriptional regulator</fullName>
    </submittedName>
</protein>
<proteinExistence type="predicted"/>
<evidence type="ECO:0000313" key="4">
    <source>
        <dbReference type="Proteomes" id="UP000232149"/>
    </source>
</evidence>
<dbReference type="RefSeq" id="WP_100786541.1">
    <property type="nucleotide sequence ID" value="NZ_NPDU01000003.1"/>
</dbReference>
<dbReference type="AlphaFoldDB" id="A0A2M9YLM9"/>
<keyword evidence="4" id="KW-1185">Reference proteome</keyword>
<dbReference type="Pfam" id="PF01402">
    <property type="entry name" value="RHH_1"/>
    <property type="match status" value="1"/>
</dbReference>
<dbReference type="GO" id="GO:0006355">
    <property type="term" value="P:regulation of DNA-templated transcription"/>
    <property type="evidence" value="ECO:0007669"/>
    <property type="project" value="InterPro"/>
</dbReference>
<gene>
    <name evidence="3" type="ORF">CH376_01905</name>
    <name evidence="2" type="ORF">CH380_14885</name>
</gene>
<evidence type="ECO:0000313" key="3">
    <source>
        <dbReference type="EMBL" id="PJZ63622.1"/>
    </source>
</evidence>
<evidence type="ECO:0000313" key="5">
    <source>
        <dbReference type="Proteomes" id="UP000232188"/>
    </source>
</evidence>
<comment type="caution">
    <text evidence="2">The sequence shown here is derived from an EMBL/GenBank/DDBJ whole genome shotgun (WGS) entry which is preliminary data.</text>
</comment>
<accession>A0A2M9YLM9</accession>
<organism evidence="2 5">
    <name type="scientific">Leptospira adleri</name>
    <dbReference type="NCBI Taxonomy" id="2023186"/>
    <lineage>
        <taxon>Bacteria</taxon>
        <taxon>Pseudomonadati</taxon>
        <taxon>Spirochaetota</taxon>
        <taxon>Spirochaetia</taxon>
        <taxon>Leptospirales</taxon>
        <taxon>Leptospiraceae</taxon>
        <taxon>Leptospira</taxon>
    </lineage>
</organism>
<dbReference type="EMBL" id="NPDU01000003">
    <property type="protein sequence ID" value="PJZ63622.1"/>
    <property type="molecule type" value="Genomic_DNA"/>
</dbReference>
<reference evidence="4 5" key="1">
    <citation type="submission" date="2017-07" db="EMBL/GenBank/DDBJ databases">
        <title>Leptospira spp. isolated from tropical soils.</title>
        <authorList>
            <person name="Thibeaux R."/>
            <person name="Iraola G."/>
            <person name="Ferres I."/>
            <person name="Bierque E."/>
            <person name="Girault D."/>
            <person name="Soupe-Gilbert M.-E."/>
            <person name="Picardeau M."/>
            <person name="Goarant C."/>
        </authorList>
    </citation>
    <scope>NUCLEOTIDE SEQUENCE [LARGE SCALE GENOMIC DNA]</scope>
    <source>
        <strain evidence="2 5">FH2-B-C1</strain>
        <strain evidence="3 4">FH2-B-D1</strain>
    </source>
</reference>
<dbReference type="InterPro" id="IPR002145">
    <property type="entry name" value="CopG"/>
</dbReference>
<sequence>MISFRIPPDLERKLNSFAKSKGKSRSEIVKESILEYIRNHSSNKTPFELGEDLFGKYSADNAQLSKNRKNVLREIINGKNEKRGSY</sequence>
<dbReference type="SUPFAM" id="SSF47598">
    <property type="entry name" value="Ribbon-helix-helix"/>
    <property type="match status" value="1"/>
</dbReference>